<dbReference type="EMBL" id="LIAE01005066">
    <property type="protein sequence ID" value="PAV93555.1"/>
    <property type="molecule type" value="Genomic_DNA"/>
</dbReference>
<name>A0A2A2M5G7_9BILA</name>
<organism evidence="1 2">
    <name type="scientific">Diploscapter pachys</name>
    <dbReference type="NCBI Taxonomy" id="2018661"/>
    <lineage>
        <taxon>Eukaryota</taxon>
        <taxon>Metazoa</taxon>
        <taxon>Ecdysozoa</taxon>
        <taxon>Nematoda</taxon>
        <taxon>Chromadorea</taxon>
        <taxon>Rhabditida</taxon>
        <taxon>Rhabditina</taxon>
        <taxon>Rhabditomorpha</taxon>
        <taxon>Rhabditoidea</taxon>
        <taxon>Rhabditidae</taxon>
        <taxon>Diploscapter</taxon>
    </lineage>
</organism>
<dbReference type="OrthoDB" id="269919at2759"/>
<gene>
    <name evidence="1" type="ORF">WR25_03037</name>
</gene>
<dbReference type="STRING" id="2018661.A0A2A2M5G7"/>
<reference evidence="1 2" key="1">
    <citation type="journal article" date="2017" name="Curr. Biol.">
        <title>Genome architecture and evolution of a unichromosomal asexual nematode.</title>
        <authorList>
            <person name="Fradin H."/>
            <person name="Zegar C."/>
            <person name="Gutwein M."/>
            <person name="Lucas J."/>
            <person name="Kovtun M."/>
            <person name="Corcoran D."/>
            <person name="Baugh L.R."/>
            <person name="Kiontke K."/>
            <person name="Gunsalus K."/>
            <person name="Fitch D.H."/>
            <person name="Piano F."/>
        </authorList>
    </citation>
    <scope>NUCLEOTIDE SEQUENCE [LARGE SCALE GENOMIC DNA]</scope>
    <source>
        <strain evidence="1">PF1309</strain>
    </source>
</reference>
<dbReference type="Proteomes" id="UP000218231">
    <property type="component" value="Unassembled WGS sequence"/>
</dbReference>
<accession>A0A2A2M5G7</accession>
<comment type="caution">
    <text evidence="1">The sequence shown here is derived from an EMBL/GenBank/DDBJ whole genome shotgun (WGS) entry which is preliminary data.</text>
</comment>
<protein>
    <submittedName>
        <fullName evidence="1">Uncharacterized protein</fullName>
    </submittedName>
</protein>
<proteinExistence type="predicted"/>
<keyword evidence="2" id="KW-1185">Reference proteome</keyword>
<evidence type="ECO:0000313" key="2">
    <source>
        <dbReference type="Proteomes" id="UP000218231"/>
    </source>
</evidence>
<evidence type="ECO:0000313" key="1">
    <source>
        <dbReference type="EMBL" id="PAV93555.1"/>
    </source>
</evidence>
<sequence>MKINIKKQQNIEPVELHYQAHAAAWKYLKRSQNQPPSLSTLVSVLAYLRVFQNHGVSCLLLKSNPFSL</sequence>
<dbReference type="AlphaFoldDB" id="A0A2A2M5G7"/>